<dbReference type="EMBL" id="KZ303084">
    <property type="protein sequence ID" value="PFH44666.1"/>
    <property type="molecule type" value="Genomic_DNA"/>
</dbReference>
<keyword evidence="3" id="KW-1185">Reference proteome</keyword>
<gene>
    <name evidence="2" type="ORF">AMATHDRAFT_11230</name>
</gene>
<proteinExistence type="predicted"/>
<name>A0A2A9NA78_9AGAR</name>
<dbReference type="AlphaFoldDB" id="A0A2A9NA78"/>
<reference evidence="2 3" key="1">
    <citation type="submission" date="2014-02" db="EMBL/GenBank/DDBJ databases">
        <title>Transposable element dynamics among asymbiotic and ectomycorrhizal Amanita fungi.</title>
        <authorList>
            <consortium name="DOE Joint Genome Institute"/>
            <person name="Hess J."/>
            <person name="Skrede I."/>
            <person name="Wolfe B."/>
            <person name="LaButti K."/>
            <person name="Ohm R.A."/>
            <person name="Grigoriev I.V."/>
            <person name="Pringle A."/>
        </authorList>
    </citation>
    <scope>NUCLEOTIDE SEQUENCE [LARGE SCALE GENOMIC DNA]</scope>
    <source>
        <strain evidence="2 3">SKay4041</strain>
    </source>
</reference>
<evidence type="ECO:0000256" key="1">
    <source>
        <dbReference type="SAM" id="MobiDB-lite"/>
    </source>
</evidence>
<feature type="compositionally biased region" description="Basic and acidic residues" evidence="1">
    <location>
        <begin position="1"/>
        <end position="14"/>
    </location>
</feature>
<evidence type="ECO:0000313" key="2">
    <source>
        <dbReference type="EMBL" id="PFH44666.1"/>
    </source>
</evidence>
<organism evidence="2 3">
    <name type="scientific">Amanita thiersii Skay4041</name>
    <dbReference type="NCBI Taxonomy" id="703135"/>
    <lineage>
        <taxon>Eukaryota</taxon>
        <taxon>Fungi</taxon>
        <taxon>Dikarya</taxon>
        <taxon>Basidiomycota</taxon>
        <taxon>Agaricomycotina</taxon>
        <taxon>Agaricomycetes</taxon>
        <taxon>Agaricomycetidae</taxon>
        <taxon>Agaricales</taxon>
        <taxon>Pluteineae</taxon>
        <taxon>Amanitaceae</taxon>
        <taxon>Amanita</taxon>
    </lineage>
</organism>
<accession>A0A2A9NA78</accession>
<dbReference type="Proteomes" id="UP000242287">
    <property type="component" value="Unassembled WGS sequence"/>
</dbReference>
<sequence length="200" mass="22506">MKEIHKISNKDRINLAKQQLIKPTSNKPSYAQKMTPKEEKDPCKDGAGGWKMVGGNNKISRPTILPPPPNVFKFFVTDDESSLPAKRQNEEELTSSLNNIISKNVEWLLKLGSNHVKLANWSKDPKAIIVTMTRNIDKNRNNGLPDGKAAFDALQEVVLDLFPGATLANRKPRLKLKFPRVPMQHSNGLPMDNGLLYHYI</sequence>
<feature type="region of interest" description="Disordered" evidence="1">
    <location>
        <begin position="1"/>
        <end position="49"/>
    </location>
</feature>
<evidence type="ECO:0000313" key="3">
    <source>
        <dbReference type="Proteomes" id="UP000242287"/>
    </source>
</evidence>
<feature type="compositionally biased region" description="Basic and acidic residues" evidence="1">
    <location>
        <begin position="35"/>
        <end position="44"/>
    </location>
</feature>
<protein>
    <submittedName>
        <fullName evidence="2">Uncharacterized protein</fullName>
    </submittedName>
</protein>